<name>A0A411HHI1_9GAMM</name>
<dbReference type="Proteomes" id="UP000291562">
    <property type="component" value="Chromosome"/>
</dbReference>
<dbReference type="InterPro" id="IPR010721">
    <property type="entry name" value="UstE-like"/>
</dbReference>
<feature type="transmembrane region" description="Helical" evidence="1">
    <location>
        <begin position="212"/>
        <end position="230"/>
    </location>
</feature>
<dbReference type="EMBL" id="CP035704">
    <property type="protein sequence ID" value="QBB69847.1"/>
    <property type="molecule type" value="Genomic_DNA"/>
</dbReference>
<dbReference type="PANTHER" id="PTHR32251:SF17">
    <property type="entry name" value="STEROID 5-ALPHA REDUCTASE C-TERMINAL DOMAIN-CONTAINING PROTEIN"/>
    <property type="match status" value="1"/>
</dbReference>
<organism evidence="2 3">
    <name type="scientific">Pseudolysobacter antarcticus</name>
    <dbReference type="NCBI Taxonomy" id="2511995"/>
    <lineage>
        <taxon>Bacteria</taxon>
        <taxon>Pseudomonadati</taxon>
        <taxon>Pseudomonadota</taxon>
        <taxon>Gammaproteobacteria</taxon>
        <taxon>Lysobacterales</taxon>
        <taxon>Rhodanobacteraceae</taxon>
        <taxon>Pseudolysobacter</taxon>
    </lineage>
</organism>
<dbReference type="Pfam" id="PF06966">
    <property type="entry name" value="DUF1295"/>
    <property type="match status" value="1"/>
</dbReference>
<feature type="transmembrane region" description="Helical" evidence="1">
    <location>
        <begin position="132"/>
        <end position="154"/>
    </location>
</feature>
<keyword evidence="3" id="KW-1185">Reference proteome</keyword>
<dbReference type="Gene3D" id="1.20.120.1630">
    <property type="match status" value="1"/>
</dbReference>
<dbReference type="PROSITE" id="PS50244">
    <property type="entry name" value="S5A_REDUCTASE"/>
    <property type="match status" value="1"/>
</dbReference>
<gene>
    <name evidence="2" type="ORF">ELE36_05390</name>
</gene>
<feature type="transmembrane region" description="Helical" evidence="1">
    <location>
        <begin position="57"/>
        <end position="83"/>
    </location>
</feature>
<reference evidence="2 3" key="1">
    <citation type="submission" date="2019-01" db="EMBL/GenBank/DDBJ databases">
        <title>Pseudolysobacter antarctica gen. nov., sp. nov., isolated from Fildes Peninsula, Antarctica.</title>
        <authorList>
            <person name="Wei Z."/>
            <person name="Peng F."/>
        </authorList>
    </citation>
    <scope>NUCLEOTIDE SEQUENCE [LARGE SCALE GENOMIC DNA]</scope>
    <source>
        <strain evidence="2 3">AQ6-296</strain>
    </source>
</reference>
<dbReference type="AlphaFoldDB" id="A0A411HHI1"/>
<evidence type="ECO:0000313" key="2">
    <source>
        <dbReference type="EMBL" id="QBB69847.1"/>
    </source>
</evidence>
<dbReference type="GO" id="GO:0016020">
    <property type="term" value="C:membrane"/>
    <property type="evidence" value="ECO:0007669"/>
    <property type="project" value="TreeGrafter"/>
</dbReference>
<feature type="transmembrane region" description="Helical" evidence="1">
    <location>
        <begin position="6"/>
        <end position="23"/>
    </location>
</feature>
<feature type="transmembrane region" description="Helical" evidence="1">
    <location>
        <begin position="30"/>
        <end position="51"/>
    </location>
</feature>
<protein>
    <submittedName>
        <fullName evidence="2">DUF1295 domain-containing protein</fullName>
    </submittedName>
</protein>
<evidence type="ECO:0000256" key="1">
    <source>
        <dbReference type="SAM" id="Phobius"/>
    </source>
</evidence>
<dbReference type="RefSeq" id="WP_129832107.1">
    <property type="nucleotide sequence ID" value="NZ_CP035704.1"/>
</dbReference>
<dbReference type="PANTHER" id="PTHR32251">
    <property type="entry name" value="3-OXO-5-ALPHA-STEROID 4-DEHYDROGENASE"/>
    <property type="match status" value="1"/>
</dbReference>
<feature type="transmembrane region" description="Helical" evidence="1">
    <location>
        <begin position="104"/>
        <end position="126"/>
    </location>
</feature>
<sequence>MELWPIAVVVIATSVAMLFGWLVQRRTHNAGIVDVIWAACMSASAMFYAAIGDGALVPRFAVAMLGGFWGFRLALHLLSRVLHEDEDGRYQSLREHWHGHQGKFFGFFQGQAILTVLFSMPFYAVSANPSNQISLACLIGVLVWFVSVGGESVADMQLANFRKDPRNRGKTCREGLWRYSRHPNYFFEWTHWFSYVLLAHGAVFSIWSLSLLGPILMLISLCWVTGIPFVERQALRSRGEDYRQYQRETSVFVPWFPGAHVG</sequence>
<dbReference type="OrthoDB" id="9779233at2"/>
<proteinExistence type="predicted"/>
<dbReference type="KEGG" id="xbc:ELE36_05390"/>
<feature type="transmembrane region" description="Helical" evidence="1">
    <location>
        <begin position="186"/>
        <end position="206"/>
    </location>
</feature>
<accession>A0A411HHI1</accession>
<evidence type="ECO:0000313" key="3">
    <source>
        <dbReference type="Proteomes" id="UP000291562"/>
    </source>
</evidence>
<keyword evidence="1" id="KW-0812">Transmembrane</keyword>
<keyword evidence="1" id="KW-0472">Membrane</keyword>
<keyword evidence="1" id="KW-1133">Transmembrane helix</keyword>